<sequence length="97" mass="10736">MATYVCLLNYTDQGIRSIKESANRLDLAKKTFQSAGAELKQFYLALGTYDLVIVADAPDDETIARILLGLGSLGNVRTQTLRVFPEPEFRKIIGSLK</sequence>
<proteinExistence type="predicted"/>
<dbReference type="Proteomes" id="UP001162734">
    <property type="component" value="Chromosome"/>
</dbReference>
<dbReference type="InterPro" id="IPR014845">
    <property type="entry name" value="GYD/TTHA1554"/>
</dbReference>
<gene>
    <name evidence="1" type="ORF">AMPC_33310</name>
</gene>
<reference evidence="2" key="1">
    <citation type="journal article" date="2022" name="Int. J. Syst. Evol. Microbiol.">
        <title>Anaeromyxobacter oryzae sp. nov., Anaeromyxobacter diazotrophicus sp. nov. and Anaeromyxobacter paludicola sp. nov., isolated from paddy soils.</title>
        <authorList>
            <person name="Itoh H."/>
            <person name="Xu Z."/>
            <person name="Mise K."/>
            <person name="Masuda Y."/>
            <person name="Ushijima N."/>
            <person name="Hayakawa C."/>
            <person name="Shiratori Y."/>
            <person name="Senoo K."/>
        </authorList>
    </citation>
    <scope>NUCLEOTIDE SEQUENCE [LARGE SCALE GENOMIC DNA]</scope>
    <source>
        <strain evidence="2">Red630</strain>
    </source>
</reference>
<protein>
    <submittedName>
        <fullName evidence="1">GYD domain-containing protein</fullName>
    </submittedName>
</protein>
<evidence type="ECO:0000313" key="2">
    <source>
        <dbReference type="Proteomes" id="UP001162734"/>
    </source>
</evidence>
<name>A0ABM7XEC6_9BACT</name>
<dbReference type="RefSeq" id="WP_248342611.1">
    <property type="nucleotide sequence ID" value="NZ_AP025592.1"/>
</dbReference>
<dbReference type="EMBL" id="AP025592">
    <property type="protein sequence ID" value="BDG10218.1"/>
    <property type="molecule type" value="Genomic_DNA"/>
</dbReference>
<organism evidence="1 2">
    <name type="scientific">Anaeromyxobacter paludicola</name>
    <dbReference type="NCBI Taxonomy" id="2918171"/>
    <lineage>
        <taxon>Bacteria</taxon>
        <taxon>Pseudomonadati</taxon>
        <taxon>Myxococcota</taxon>
        <taxon>Myxococcia</taxon>
        <taxon>Myxococcales</taxon>
        <taxon>Cystobacterineae</taxon>
        <taxon>Anaeromyxobacteraceae</taxon>
        <taxon>Anaeromyxobacter</taxon>
    </lineage>
</organism>
<keyword evidence="2" id="KW-1185">Reference proteome</keyword>
<dbReference type="Pfam" id="PF08734">
    <property type="entry name" value="GYD"/>
    <property type="match status" value="1"/>
</dbReference>
<evidence type="ECO:0000313" key="1">
    <source>
        <dbReference type="EMBL" id="BDG10218.1"/>
    </source>
</evidence>
<accession>A0ABM7XEC6</accession>